<evidence type="ECO:0000313" key="5">
    <source>
        <dbReference type="EMBL" id="RNF38963.1"/>
    </source>
</evidence>
<evidence type="ECO:0000256" key="1">
    <source>
        <dbReference type="ARBA" id="ARBA00022763"/>
    </source>
</evidence>
<dbReference type="InterPro" id="IPR036895">
    <property type="entry name" value="Uracil-DNA_glycosylase-like_sf"/>
</dbReference>
<dbReference type="InterPro" id="IPR005122">
    <property type="entry name" value="Uracil-DNA_glycosylase-like"/>
</dbReference>
<dbReference type="PANTHER" id="PTHR12159">
    <property type="entry name" value="G/T AND G/U MISMATCH-SPECIFIC DNA GLYCOSYLASE"/>
    <property type="match status" value="1"/>
</dbReference>
<sequence>MEHLQPIPDHLRKGLKILFVGFNPSIRSAETGHHFANPTNRFWKLLFQAGLTPKQYVPEEDGQLLNLGYGLTNIVARPTKEAAEISKAEYLEGAALLQQKIKNYQPKAVCFVGKGVYQQFSSRRAVDWGEQPESVMPGTVEYVAPSSSGLVRMKLGDMIEIYKGLKKFT</sequence>
<dbReference type="EMBL" id="RIAX01000008">
    <property type="protein sequence ID" value="RNF38963.1"/>
    <property type="molecule type" value="Genomic_DNA"/>
</dbReference>
<dbReference type="GO" id="GO:0004844">
    <property type="term" value="F:uracil DNA N-glycosylase activity"/>
    <property type="evidence" value="ECO:0007669"/>
    <property type="project" value="TreeGrafter"/>
</dbReference>
<dbReference type="Pfam" id="PF03167">
    <property type="entry name" value="UDG"/>
    <property type="match status" value="1"/>
</dbReference>
<evidence type="ECO:0000259" key="4">
    <source>
        <dbReference type="Pfam" id="PF03167"/>
    </source>
</evidence>
<protein>
    <submittedName>
        <fullName evidence="5">G/U mismatch-specific DNA glycosylase</fullName>
    </submittedName>
</protein>
<comment type="caution">
    <text evidence="5">The sequence shown here is derived from an EMBL/GenBank/DDBJ whole genome shotgun (WGS) entry which is preliminary data.</text>
</comment>
<dbReference type="GO" id="GO:0006285">
    <property type="term" value="P:base-excision repair, AP site formation"/>
    <property type="evidence" value="ECO:0007669"/>
    <property type="project" value="InterPro"/>
</dbReference>
<reference evidence="5 6" key="1">
    <citation type="journal article" date="2018" name="Int. J. Syst. Evol. Microbiol.">
        <title>Planococcus salinus sp. nov., a moderately halophilic bacterium isolated from a saline-alkali soil.</title>
        <authorList>
            <person name="Gan L."/>
        </authorList>
    </citation>
    <scope>NUCLEOTIDE SEQUENCE [LARGE SCALE GENOMIC DNA]</scope>
    <source>
        <strain evidence="5 6">LCB217</strain>
    </source>
</reference>
<proteinExistence type="predicted"/>
<keyword evidence="2" id="KW-0378">Hydrolase</keyword>
<dbReference type="Proteomes" id="UP000275473">
    <property type="component" value="Unassembled WGS sequence"/>
</dbReference>
<dbReference type="CDD" id="cd10028">
    <property type="entry name" value="UDG-F2_TDG_MUG"/>
    <property type="match status" value="1"/>
</dbReference>
<dbReference type="Gene3D" id="3.40.470.10">
    <property type="entry name" value="Uracil-DNA glycosylase-like domain"/>
    <property type="match status" value="1"/>
</dbReference>
<keyword evidence="3" id="KW-0234">DNA repair</keyword>
<evidence type="ECO:0000256" key="2">
    <source>
        <dbReference type="ARBA" id="ARBA00022801"/>
    </source>
</evidence>
<organism evidence="5 6">
    <name type="scientific">Planococcus salinus</name>
    <dbReference type="NCBI Taxonomy" id="1848460"/>
    <lineage>
        <taxon>Bacteria</taxon>
        <taxon>Bacillati</taxon>
        <taxon>Bacillota</taxon>
        <taxon>Bacilli</taxon>
        <taxon>Bacillales</taxon>
        <taxon>Caryophanaceae</taxon>
        <taxon>Planococcus</taxon>
    </lineage>
</organism>
<keyword evidence="1" id="KW-0227">DNA damage</keyword>
<gene>
    <name evidence="5" type="ORF">EEX84_11245</name>
</gene>
<dbReference type="PANTHER" id="PTHR12159:SF9">
    <property type="entry name" value="G_T MISMATCH-SPECIFIC THYMINE DNA GLYCOSYLASE"/>
    <property type="match status" value="1"/>
</dbReference>
<name>A0A3M8P5K2_9BACL</name>
<dbReference type="OrthoDB" id="9799921at2"/>
<dbReference type="GO" id="GO:0008263">
    <property type="term" value="F:pyrimidine-specific mismatch base pair DNA N-glycosylase activity"/>
    <property type="evidence" value="ECO:0007669"/>
    <property type="project" value="TreeGrafter"/>
</dbReference>
<accession>A0A3M8P5K2</accession>
<feature type="domain" description="Uracil-DNA glycosylase-like" evidence="4">
    <location>
        <begin position="9"/>
        <end position="154"/>
    </location>
</feature>
<dbReference type="AlphaFoldDB" id="A0A3M8P5K2"/>
<dbReference type="NCBIfam" id="NF007570">
    <property type="entry name" value="PRK10201.1"/>
    <property type="match status" value="1"/>
</dbReference>
<evidence type="ECO:0000313" key="6">
    <source>
        <dbReference type="Proteomes" id="UP000275473"/>
    </source>
</evidence>
<evidence type="ECO:0000256" key="3">
    <source>
        <dbReference type="ARBA" id="ARBA00023204"/>
    </source>
</evidence>
<keyword evidence="6" id="KW-1185">Reference proteome</keyword>
<dbReference type="SUPFAM" id="SSF52141">
    <property type="entry name" value="Uracil-DNA glycosylase-like"/>
    <property type="match status" value="1"/>
</dbReference>
<dbReference type="InterPro" id="IPR015637">
    <property type="entry name" value="MUG/TDG"/>
</dbReference>